<organism evidence="3 4">
    <name type="scientific">Haliangium ochraceum (strain DSM 14365 / JCM 11303 / SMP-2)</name>
    <dbReference type="NCBI Taxonomy" id="502025"/>
    <lineage>
        <taxon>Bacteria</taxon>
        <taxon>Pseudomonadati</taxon>
        <taxon>Myxococcota</taxon>
        <taxon>Polyangia</taxon>
        <taxon>Haliangiales</taxon>
        <taxon>Kofleriaceae</taxon>
        <taxon>Haliangium</taxon>
    </lineage>
</organism>
<feature type="chain" id="PRO_5003010624" description="Lipoprotein" evidence="2">
    <location>
        <begin position="22"/>
        <end position="129"/>
    </location>
</feature>
<dbReference type="InterPro" id="IPR027553">
    <property type="entry name" value="Heavy_Cys"/>
</dbReference>
<sequence length="129" mass="13559">MRYLLICLTFLSFALTTTACAPSQEQGTAPPPKAGNPDPGETPDEGAGEGEGDGEMRSLAVTEDAQLYSRVEGTNVNNACTTDADCMTSGCSKEVCAAEEVMTDCSVLEWPQGEASVCGCVENTCAWYK</sequence>
<evidence type="ECO:0000313" key="3">
    <source>
        <dbReference type="EMBL" id="ACY14468.1"/>
    </source>
</evidence>
<evidence type="ECO:0000256" key="2">
    <source>
        <dbReference type="SAM" id="SignalP"/>
    </source>
</evidence>
<dbReference type="EMBL" id="CP001804">
    <property type="protein sequence ID" value="ACY14468.1"/>
    <property type="molecule type" value="Genomic_DNA"/>
</dbReference>
<keyword evidence="2" id="KW-0732">Signal</keyword>
<evidence type="ECO:0000313" key="4">
    <source>
        <dbReference type="Proteomes" id="UP000001880"/>
    </source>
</evidence>
<dbReference type="NCBIfam" id="TIGR04289">
    <property type="entry name" value="heavy_Cys"/>
    <property type="match status" value="1"/>
</dbReference>
<reference evidence="3 4" key="1">
    <citation type="journal article" date="2010" name="Stand. Genomic Sci.">
        <title>Complete genome sequence of Haliangium ochraceum type strain (SMP-2).</title>
        <authorList>
            <consortium name="US DOE Joint Genome Institute (JGI-PGF)"/>
            <person name="Ivanova N."/>
            <person name="Daum C."/>
            <person name="Lang E."/>
            <person name="Abt B."/>
            <person name="Kopitz M."/>
            <person name="Saunders E."/>
            <person name="Lapidus A."/>
            <person name="Lucas S."/>
            <person name="Glavina Del Rio T."/>
            <person name="Nolan M."/>
            <person name="Tice H."/>
            <person name="Copeland A."/>
            <person name="Cheng J.F."/>
            <person name="Chen F."/>
            <person name="Bruce D."/>
            <person name="Goodwin L."/>
            <person name="Pitluck S."/>
            <person name="Mavromatis K."/>
            <person name="Pati A."/>
            <person name="Mikhailova N."/>
            <person name="Chen A."/>
            <person name="Palaniappan K."/>
            <person name="Land M."/>
            <person name="Hauser L."/>
            <person name="Chang Y.J."/>
            <person name="Jeffries C.D."/>
            <person name="Detter J.C."/>
            <person name="Brettin T."/>
            <person name="Rohde M."/>
            <person name="Goker M."/>
            <person name="Bristow J."/>
            <person name="Markowitz V."/>
            <person name="Eisen J.A."/>
            <person name="Hugenholtz P."/>
            <person name="Kyrpides N.C."/>
            <person name="Klenk H.P."/>
        </authorList>
    </citation>
    <scope>NUCLEOTIDE SEQUENCE [LARGE SCALE GENOMIC DNA]</scope>
    <source>
        <strain evidence="4">DSM 14365 / CIP 107738 / JCM 11303 / AJ 13395 / SMP-2</strain>
    </source>
</reference>
<evidence type="ECO:0000256" key="1">
    <source>
        <dbReference type="SAM" id="MobiDB-lite"/>
    </source>
</evidence>
<dbReference type="AlphaFoldDB" id="D0LYZ8"/>
<dbReference type="HOGENOM" id="CLU_1945773_0_0_7"/>
<accession>D0LYZ8</accession>
<feature type="region of interest" description="Disordered" evidence="1">
    <location>
        <begin position="21"/>
        <end position="63"/>
    </location>
</feature>
<dbReference type="RefSeq" id="WP_012827076.1">
    <property type="nucleotide sequence ID" value="NC_013440.1"/>
</dbReference>
<feature type="compositionally biased region" description="Acidic residues" evidence="1">
    <location>
        <begin position="41"/>
        <end position="53"/>
    </location>
</feature>
<dbReference type="PROSITE" id="PS51257">
    <property type="entry name" value="PROKAR_LIPOPROTEIN"/>
    <property type="match status" value="1"/>
</dbReference>
<keyword evidence="4" id="KW-1185">Reference proteome</keyword>
<protein>
    <recommendedName>
        <fullName evidence="5">Lipoprotein</fullName>
    </recommendedName>
</protein>
<evidence type="ECO:0008006" key="5">
    <source>
        <dbReference type="Google" id="ProtNLM"/>
    </source>
</evidence>
<dbReference type="STRING" id="502025.Hoch_1921"/>
<dbReference type="Proteomes" id="UP000001880">
    <property type="component" value="Chromosome"/>
</dbReference>
<dbReference type="KEGG" id="hoh:Hoch_1921"/>
<gene>
    <name evidence="3" type="ordered locus">Hoch_1921</name>
</gene>
<name>D0LYZ8_HALO1</name>
<feature type="signal peptide" evidence="2">
    <location>
        <begin position="1"/>
        <end position="21"/>
    </location>
</feature>
<proteinExistence type="predicted"/>